<dbReference type="Pfam" id="PF08281">
    <property type="entry name" value="Sigma70_r4_2"/>
    <property type="match status" value="1"/>
</dbReference>
<sequence length="184" mass="21345">MKITSENFIKYFKKGREDALVFVIDQYIGIVKAIIYNALISFQDSQLIEECISDTFLGAFENAKQFQGNQEDFSKWICTIAKFKAIDIQRRSVNSPKVVELTVNGSEVKSAEDEFFSKYMMDELLILMEKLDQIDHDIFIMKYFLNMKNEEIAHQLGLTKAAVDNRLYRGKKRLQQLRLGGVFS</sequence>
<reference evidence="8 9" key="1">
    <citation type="submission" date="2020-08" db="EMBL/GenBank/DDBJ databases">
        <title>A Genomic Blueprint of the Chicken Gut Microbiome.</title>
        <authorList>
            <person name="Gilroy R."/>
            <person name="Ravi A."/>
            <person name="Getino M."/>
            <person name="Pursley I."/>
            <person name="Horton D.L."/>
            <person name="Alikhan N.-F."/>
            <person name="Baker D."/>
            <person name="Gharbi K."/>
            <person name="Hall N."/>
            <person name="Watson M."/>
            <person name="Adriaenssens E.M."/>
            <person name="Foster-Nyarko E."/>
            <person name="Jarju S."/>
            <person name="Secka A."/>
            <person name="Antonio M."/>
            <person name="Oren A."/>
            <person name="Chaudhuri R."/>
            <person name="La Ragione R.M."/>
            <person name="Hildebrand F."/>
            <person name="Pallen M.J."/>
        </authorList>
    </citation>
    <scope>NUCLEOTIDE SEQUENCE [LARGE SCALE GENOMIC DNA]</scope>
    <source>
        <strain evidence="8 9">Sa1YVA6</strain>
    </source>
</reference>
<dbReference type="PANTHER" id="PTHR43133">
    <property type="entry name" value="RNA POLYMERASE ECF-TYPE SIGMA FACTO"/>
    <property type="match status" value="1"/>
</dbReference>
<keyword evidence="5" id="KW-0804">Transcription</keyword>
<dbReference type="RefSeq" id="WP_191703551.1">
    <property type="nucleotide sequence ID" value="NZ_JACSPW010000006.1"/>
</dbReference>
<gene>
    <name evidence="8" type="ORF">H9632_07765</name>
</gene>
<evidence type="ECO:0000256" key="1">
    <source>
        <dbReference type="ARBA" id="ARBA00010641"/>
    </source>
</evidence>
<proteinExistence type="inferred from homology"/>
<dbReference type="Pfam" id="PF04542">
    <property type="entry name" value="Sigma70_r2"/>
    <property type="match status" value="1"/>
</dbReference>
<dbReference type="Proteomes" id="UP000600565">
    <property type="component" value="Unassembled WGS sequence"/>
</dbReference>
<evidence type="ECO:0000256" key="5">
    <source>
        <dbReference type="ARBA" id="ARBA00023163"/>
    </source>
</evidence>
<evidence type="ECO:0000313" key="8">
    <source>
        <dbReference type="EMBL" id="MBD8032962.1"/>
    </source>
</evidence>
<comment type="caution">
    <text evidence="8">The sequence shown here is derived from an EMBL/GenBank/DDBJ whole genome shotgun (WGS) entry which is preliminary data.</text>
</comment>
<comment type="similarity">
    <text evidence="1">Belongs to the sigma-70 factor family. ECF subfamily.</text>
</comment>
<feature type="domain" description="RNA polymerase sigma-70 region 2" evidence="6">
    <location>
        <begin position="24"/>
        <end position="91"/>
    </location>
</feature>
<dbReference type="InterPro" id="IPR007627">
    <property type="entry name" value="RNA_pol_sigma70_r2"/>
</dbReference>
<evidence type="ECO:0000313" key="9">
    <source>
        <dbReference type="Proteomes" id="UP000600565"/>
    </source>
</evidence>
<dbReference type="NCBIfam" id="TIGR02937">
    <property type="entry name" value="sigma70-ECF"/>
    <property type="match status" value="1"/>
</dbReference>
<protein>
    <submittedName>
        <fullName evidence="8">Sigma-70 family RNA polymerase sigma factor</fullName>
    </submittedName>
</protein>
<dbReference type="InterPro" id="IPR013249">
    <property type="entry name" value="RNA_pol_sigma70_r4_t2"/>
</dbReference>
<keyword evidence="4" id="KW-0238">DNA-binding</keyword>
<name>A0ABR8XM19_9BACL</name>
<accession>A0ABR8XM19</accession>
<evidence type="ECO:0000256" key="2">
    <source>
        <dbReference type="ARBA" id="ARBA00023015"/>
    </source>
</evidence>
<dbReference type="InterPro" id="IPR013325">
    <property type="entry name" value="RNA_pol_sigma_r2"/>
</dbReference>
<keyword evidence="3" id="KW-0731">Sigma factor</keyword>
<dbReference type="Gene3D" id="1.10.1740.10">
    <property type="match status" value="1"/>
</dbReference>
<dbReference type="EMBL" id="JACSPW010000006">
    <property type="protein sequence ID" value="MBD8032962.1"/>
    <property type="molecule type" value="Genomic_DNA"/>
</dbReference>
<evidence type="ECO:0000259" key="7">
    <source>
        <dbReference type="Pfam" id="PF08281"/>
    </source>
</evidence>
<evidence type="ECO:0000256" key="4">
    <source>
        <dbReference type="ARBA" id="ARBA00023125"/>
    </source>
</evidence>
<dbReference type="InterPro" id="IPR013324">
    <property type="entry name" value="RNA_pol_sigma_r3/r4-like"/>
</dbReference>
<dbReference type="SUPFAM" id="SSF88946">
    <property type="entry name" value="Sigma2 domain of RNA polymerase sigma factors"/>
    <property type="match status" value="1"/>
</dbReference>
<dbReference type="InterPro" id="IPR039425">
    <property type="entry name" value="RNA_pol_sigma-70-like"/>
</dbReference>
<feature type="domain" description="RNA polymerase sigma factor 70 region 4 type 2" evidence="7">
    <location>
        <begin position="124"/>
        <end position="174"/>
    </location>
</feature>
<dbReference type="InterPro" id="IPR036388">
    <property type="entry name" value="WH-like_DNA-bd_sf"/>
</dbReference>
<evidence type="ECO:0000256" key="3">
    <source>
        <dbReference type="ARBA" id="ARBA00023082"/>
    </source>
</evidence>
<organism evidence="8 9">
    <name type="scientific">Solibacillus merdavium</name>
    <dbReference type="NCBI Taxonomy" id="2762218"/>
    <lineage>
        <taxon>Bacteria</taxon>
        <taxon>Bacillati</taxon>
        <taxon>Bacillota</taxon>
        <taxon>Bacilli</taxon>
        <taxon>Bacillales</taxon>
        <taxon>Caryophanaceae</taxon>
        <taxon>Solibacillus</taxon>
    </lineage>
</organism>
<dbReference type="Gene3D" id="1.10.10.10">
    <property type="entry name" value="Winged helix-like DNA-binding domain superfamily/Winged helix DNA-binding domain"/>
    <property type="match status" value="1"/>
</dbReference>
<dbReference type="SUPFAM" id="SSF88659">
    <property type="entry name" value="Sigma3 and sigma4 domains of RNA polymerase sigma factors"/>
    <property type="match status" value="1"/>
</dbReference>
<keyword evidence="2" id="KW-0805">Transcription regulation</keyword>
<dbReference type="PANTHER" id="PTHR43133:SF8">
    <property type="entry name" value="RNA POLYMERASE SIGMA FACTOR HI_1459-RELATED"/>
    <property type="match status" value="1"/>
</dbReference>
<evidence type="ECO:0000259" key="6">
    <source>
        <dbReference type="Pfam" id="PF04542"/>
    </source>
</evidence>
<dbReference type="InterPro" id="IPR014284">
    <property type="entry name" value="RNA_pol_sigma-70_dom"/>
</dbReference>
<keyword evidence="9" id="KW-1185">Reference proteome</keyword>